<sequence length="28" mass="3326">MAHLSYDHEAHLSIKSTRIPKYHAERSF</sequence>
<keyword evidence="2" id="KW-1185">Reference proteome</keyword>
<evidence type="ECO:0000313" key="2">
    <source>
        <dbReference type="Proteomes" id="UP000634136"/>
    </source>
</evidence>
<reference evidence="1" key="1">
    <citation type="submission" date="2020-09" db="EMBL/GenBank/DDBJ databases">
        <title>Genome-Enabled Discovery of Anthraquinone Biosynthesis in Senna tora.</title>
        <authorList>
            <person name="Kang S.-H."/>
            <person name="Pandey R.P."/>
            <person name="Lee C.-M."/>
            <person name="Sim J.-S."/>
            <person name="Jeong J.-T."/>
            <person name="Choi B.-S."/>
            <person name="Jung M."/>
            <person name="Ginzburg D."/>
            <person name="Zhao K."/>
            <person name="Won S.Y."/>
            <person name="Oh T.-J."/>
            <person name="Yu Y."/>
            <person name="Kim N.-H."/>
            <person name="Lee O.R."/>
            <person name="Lee T.-H."/>
            <person name="Bashyal P."/>
            <person name="Kim T.-S."/>
            <person name="Lee W.-H."/>
            <person name="Kawkins C."/>
            <person name="Kim C.-K."/>
            <person name="Kim J.S."/>
            <person name="Ahn B.O."/>
            <person name="Rhee S.Y."/>
            <person name="Sohng J.K."/>
        </authorList>
    </citation>
    <scope>NUCLEOTIDE SEQUENCE</scope>
    <source>
        <tissue evidence="1">Leaf</tissue>
    </source>
</reference>
<dbReference type="EMBL" id="JAAIUW010000012">
    <property type="protein sequence ID" value="KAF7808081.1"/>
    <property type="molecule type" value="Genomic_DNA"/>
</dbReference>
<name>A0A834SR93_9FABA</name>
<accession>A0A834SR93</accession>
<dbReference type="Proteomes" id="UP000634136">
    <property type="component" value="Unassembled WGS sequence"/>
</dbReference>
<dbReference type="AlphaFoldDB" id="A0A834SR93"/>
<organism evidence="1 2">
    <name type="scientific">Senna tora</name>
    <dbReference type="NCBI Taxonomy" id="362788"/>
    <lineage>
        <taxon>Eukaryota</taxon>
        <taxon>Viridiplantae</taxon>
        <taxon>Streptophyta</taxon>
        <taxon>Embryophyta</taxon>
        <taxon>Tracheophyta</taxon>
        <taxon>Spermatophyta</taxon>
        <taxon>Magnoliopsida</taxon>
        <taxon>eudicotyledons</taxon>
        <taxon>Gunneridae</taxon>
        <taxon>Pentapetalae</taxon>
        <taxon>rosids</taxon>
        <taxon>fabids</taxon>
        <taxon>Fabales</taxon>
        <taxon>Fabaceae</taxon>
        <taxon>Caesalpinioideae</taxon>
        <taxon>Cassia clade</taxon>
        <taxon>Senna</taxon>
    </lineage>
</organism>
<proteinExistence type="predicted"/>
<comment type="caution">
    <text evidence="1">The sequence shown here is derived from an EMBL/GenBank/DDBJ whole genome shotgun (WGS) entry which is preliminary data.</text>
</comment>
<gene>
    <name evidence="1" type="ORF">G2W53_040242</name>
</gene>
<protein>
    <submittedName>
        <fullName evidence="1">Uncharacterized protein</fullName>
    </submittedName>
</protein>
<evidence type="ECO:0000313" key="1">
    <source>
        <dbReference type="EMBL" id="KAF7808081.1"/>
    </source>
</evidence>